<dbReference type="AlphaFoldDB" id="D7LHI7"/>
<sequence length="56" mass="6262">VFSGQALQGSHLCGLQSRAISYGSNKDDEEAEQLAKEISKDWSTGKLWIKPTFYLE</sequence>
<evidence type="ECO:0000313" key="2">
    <source>
        <dbReference type="Proteomes" id="UP000008694"/>
    </source>
</evidence>
<dbReference type="Proteomes" id="UP000008694">
    <property type="component" value="Unassembled WGS sequence"/>
</dbReference>
<name>D7LHI7_ARALL</name>
<protein>
    <submittedName>
        <fullName evidence="1">Predicted protein</fullName>
    </submittedName>
</protein>
<accession>D7LHI7</accession>
<dbReference type="Gramene" id="Al_scaffold_0004_421">
    <property type="protein sequence ID" value="Al_scaffold_0004_421"/>
    <property type="gene ID" value="Al_scaffold_0004_421"/>
</dbReference>
<dbReference type="eggNOG" id="KOG3256">
    <property type="taxonomic scope" value="Eukaryota"/>
</dbReference>
<dbReference type="EMBL" id="GL348716">
    <property type="protein sequence ID" value="EFH55000.1"/>
    <property type="molecule type" value="Genomic_DNA"/>
</dbReference>
<gene>
    <name evidence="1" type="ORF">ARALYDRAFT_667702</name>
</gene>
<evidence type="ECO:0000313" key="1">
    <source>
        <dbReference type="EMBL" id="EFH55000.1"/>
    </source>
</evidence>
<organism evidence="2">
    <name type="scientific">Arabidopsis lyrata subsp. lyrata</name>
    <name type="common">Lyre-leaved rock-cress</name>
    <dbReference type="NCBI Taxonomy" id="81972"/>
    <lineage>
        <taxon>Eukaryota</taxon>
        <taxon>Viridiplantae</taxon>
        <taxon>Streptophyta</taxon>
        <taxon>Embryophyta</taxon>
        <taxon>Tracheophyta</taxon>
        <taxon>Spermatophyta</taxon>
        <taxon>Magnoliopsida</taxon>
        <taxon>eudicotyledons</taxon>
        <taxon>Gunneridae</taxon>
        <taxon>Pentapetalae</taxon>
        <taxon>rosids</taxon>
        <taxon>malvids</taxon>
        <taxon>Brassicales</taxon>
        <taxon>Brassicaceae</taxon>
        <taxon>Camelineae</taxon>
        <taxon>Arabidopsis</taxon>
    </lineage>
</organism>
<dbReference type="STRING" id="81972.D7LHI7"/>
<keyword evidence="2" id="KW-1185">Reference proteome</keyword>
<dbReference type="HOGENOM" id="CLU_3020406_0_0_1"/>
<reference evidence="2" key="1">
    <citation type="journal article" date="2011" name="Nat. Genet.">
        <title>The Arabidopsis lyrata genome sequence and the basis of rapid genome size change.</title>
        <authorList>
            <person name="Hu T.T."/>
            <person name="Pattyn P."/>
            <person name="Bakker E.G."/>
            <person name="Cao J."/>
            <person name="Cheng J.-F."/>
            <person name="Clark R.M."/>
            <person name="Fahlgren N."/>
            <person name="Fawcett J.A."/>
            <person name="Grimwood J."/>
            <person name="Gundlach H."/>
            <person name="Haberer G."/>
            <person name="Hollister J.D."/>
            <person name="Ossowski S."/>
            <person name="Ottilar R.P."/>
            <person name="Salamov A.A."/>
            <person name="Schneeberger K."/>
            <person name="Spannagl M."/>
            <person name="Wang X."/>
            <person name="Yang L."/>
            <person name="Nasrallah M.E."/>
            <person name="Bergelson J."/>
            <person name="Carrington J.C."/>
            <person name="Gaut B.S."/>
            <person name="Schmutz J."/>
            <person name="Mayer K.F.X."/>
            <person name="Van de Peer Y."/>
            <person name="Grigoriev I.V."/>
            <person name="Nordborg M."/>
            <person name="Weigel D."/>
            <person name="Guo Y.-L."/>
        </authorList>
    </citation>
    <scope>NUCLEOTIDE SEQUENCE [LARGE SCALE GENOMIC DNA]</scope>
    <source>
        <strain evidence="2">cv. MN47</strain>
    </source>
</reference>
<feature type="non-terminal residue" evidence="1">
    <location>
        <position position="1"/>
    </location>
</feature>
<proteinExistence type="predicted"/>
<feature type="non-terminal residue" evidence="1">
    <location>
        <position position="56"/>
    </location>
</feature>